<dbReference type="OrthoDB" id="7745075at2"/>
<keyword evidence="2" id="KW-0472">Membrane</keyword>
<proteinExistence type="predicted"/>
<evidence type="ECO:0000313" key="6">
    <source>
        <dbReference type="Proteomes" id="UP000182160"/>
    </source>
</evidence>
<evidence type="ECO:0000313" key="4">
    <source>
        <dbReference type="EMBL" id="SEM48233.1"/>
    </source>
</evidence>
<keyword evidence="2" id="KW-0812">Transmembrane</keyword>
<reference evidence="4 6" key="3">
    <citation type="submission" date="2016-10" db="EMBL/GenBank/DDBJ databases">
        <authorList>
            <person name="de Groot N.N."/>
        </authorList>
    </citation>
    <scope>NUCLEOTIDE SEQUENCE [LARGE SCALE GENOMIC DNA]</scope>
    <source>
        <strain evidence="4 6">DSM 11457</strain>
    </source>
</reference>
<dbReference type="STRING" id="74031.SAMN04488077_10562"/>
<dbReference type="Proteomes" id="UP000037046">
    <property type="component" value="Unassembled WGS sequence"/>
</dbReference>
<gene>
    <name evidence="3" type="ORF">ROTO_23240</name>
    <name evidence="4" type="ORF">SAMN04488077_10562</name>
</gene>
<evidence type="ECO:0000256" key="1">
    <source>
        <dbReference type="SAM" id="MobiDB-lite"/>
    </source>
</evidence>
<feature type="region of interest" description="Disordered" evidence="1">
    <location>
        <begin position="36"/>
        <end position="64"/>
    </location>
</feature>
<evidence type="ECO:0000256" key="2">
    <source>
        <dbReference type="SAM" id="Phobius"/>
    </source>
</evidence>
<sequence length="109" mass="11804">MAQSRTTDASPQKDIDQLSEQITTLRQDISDISQTLSGLGRSSRDAATEQARQKAADLRDAGQRQMHNAQYRAEEMGQQAADQVRNQPAAAVGLAVGLGFLLGFMTGRK</sequence>
<protein>
    <submittedName>
        <fullName evidence="4">Membrane-anchored ribosome-binding protein, inhibits growth in stationary phase, ElaB/YqjD/DUF883 family</fullName>
    </submittedName>
</protein>
<dbReference type="AlphaFoldDB" id="A0A0L6CTL1"/>
<accession>A0A0L6CTL1</accession>
<feature type="compositionally biased region" description="Basic and acidic residues" evidence="1">
    <location>
        <begin position="42"/>
        <end position="62"/>
    </location>
</feature>
<evidence type="ECO:0000313" key="3">
    <source>
        <dbReference type="EMBL" id="KNX41114.1"/>
    </source>
</evidence>
<dbReference type="RefSeq" id="WP_050663205.1">
    <property type="nucleotide sequence ID" value="NZ_CP118494.1"/>
</dbReference>
<reference evidence="3" key="2">
    <citation type="submission" date="2015-07" db="EMBL/GenBank/DDBJ databases">
        <title>MeaNS - Measles Nucleotide Surveillance Program.</title>
        <authorList>
            <person name="Tran T."/>
            <person name="Druce J."/>
        </authorList>
    </citation>
    <scope>NUCLEOTIDE SEQUENCE</scope>
    <source>
        <strain evidence="3">EL-164</strain>
    </source>
</reference>
<reference evidence="5" key="1">
    <citation type="submission" date="2015-07" db="EMBL/GenBank/DDBJ databases">
        <title>Draft Genome Sequence of Roseovarius tolerans EL-164, a producer of N-Acylated Alanine Methyl Esters (NAMEs).</title>
        <authorList>
            <person name="Voget S."/>
            <person name="Bruns H."/>
            <person name="Wagner-Doebler I."/>
            <person name="Schulz S."/>
            <person name="Daniel R."/>
        </authorList>
    </citation>
    <scope>NUCLEOTIDE SEQUENCE [LARGE SCALE GENOMIC DNA]</scope>
    <source>
        <strain evidence="5">EL-164</strain>
    </source>
</reference>
<organism evidence="3 5">
    <name type="scientific">Roseovarius tolerans</name>
    <dbReference type="NCBI Taxonomy" id="74031"/>
    <lineage>
        <taxon>Bacteria</taxon>
        <taxon>Pseudomonadati</taxon>
        <taxon>Pseudomonadota</taxon>
        <taxon>Alphaproteobacteria</taxon>
        <taxon>Rhodobacterales</taxon>
        <taxon>Roseobacteraceae</taxon>
        <taxon>Roseovarius</taxon>
    </lineage>
</organism>
<dbReference type="PATRIC" id="fig|74031.6.peg.2374"/>
<dbReference type="EMBL" id="FOBO01000005">
    <property type="protein sequence ID" value="SEM48233.1"/>
    <property type="molecule type" value="Genomic_DNA"/>
</dbReference>
<evidence type="ECO:0000313" key="5">
    <source>
        <dbReference type="Proteomes" id="UP000037046"/>
    </source>
</evidence>
<dbReference type="Proteomes" id="UP000182160">
    <property type="component" value="Unassembled WGS sequence"/>
</dbReference>
<keyword evidence="2" id="KW-1133">Transmembrane helix</keyword>
<name>A0A0L6CTL1_9RHOB</name>
<feature type="transmembrane region" description="Helical" evidence="2">
    <location>
        <begin position="89"/>
        <end position="107"/>
    </location>
</feature>
<keyword evidence="5" id="KW-1185">Reference proteome</keyword>
<dbReference type="EMBL" id="LGVV01000031">
    <property type="protein sequence ID" value="KNX41114.1"/>
    <property type="molecule type" value="Genomic_DNA"/>
</dbReference>